<feature type="transmembrane region" description="Helical" evidence="1">
    <location>
        <begin position="88"/>
        <end position="107"/>
    </location>
</feature>
<reference evidence="2 3" key="1">
    <citation type="submission" date="2016-07" db="EMBL/GenBank/DDBJ databases">
        <title>Genome sequencing project for further understanding the molecular mechanisms of preventing non-alcoholic fatty liver disease.</title>
        <authorList>
            <person name="Wang H."/>
        </authorList>
    </citation>
    <scope>NUCLEOTIDE SEQUENCE [LARGE SCALE GENOMIC DNA]</scope>
    <source>
        <strain evidence="2 3">BS15</strain>
    </source>
</reference>
<evidence type="ECO:0000313" key="2">
    <source>
        <dbReference type="EMBL" id="AOG25613.1"/>
    </source>
</evidence>
<proteinExistence type="predicted"/>
<organism evidence="2 3">
    <name type="scientific">Lactobacillus johnsonii</name>
    <dbReference type="NCBI Taxonomy" id="33959"/>
    <lineage>
        <taxon>Bacteria</taxon>
        <taxon>Bacillati</taxon>
        <taxon>Bacillota</taxon>
        <taxon>Bacilli</taxon>
        <taxon>Lactobacillales</taxon>
        <taxon>Lactobacillaceae</taxon>
        <taxon>Lactobacillus</taxon>
    </lineage>
</organism>
<gene>
    <name evidence="2" type="ORF">BBP16_01235</name>
</gene>
<evidence type="ECO:0000313" key="3">
    <source>
        <dbReference type="Proteomes" id="UP000094691"/>
    </source>
</evidence>
<evidence type="ECO:0000256" key="1">
    <source>
        <dbReference type="SAM" id="Phobius"/>
    </source>
</evidence>
<dbReference type="EMBL" id="CP016400">
    <property type="protein sequence ID" value="AOG25613.1"/>
    <property type="molecule type" value="Genomic_DNA"/>
</dbReference>
<feature type="transmembrane region" description="Helical" evidence="1">
    <location>
        <begin position="119"/>
        <end position="144"/>
    </location>
</feature>
<accession>A0A9W3SJX5</accession>
<keyword evidence="1" id="KW-0472">Membrane</keyword>
<protein>
    <submittedName>
        <fullName evidence="2">Uncharacterized protein</fullName>
    </submittedName>
</protein>
<keyword evidence="1" id="KW-1133">Transmembrane helix</keyword>
<name>A0A9W3SJX5_LACJH</name>
<feature type="transmembrane region" description="Helical" evidence="1">
    <location>
        <begin position="38"/>
        <end position="55"/>
    </location>
</feature>
<sequence length="155" mass="17714">MKNRVKYILAFVFSVFCIDLLIFAGYLQISEHRYKGLGWYALAIIVLLISAFLYLRNAIKNTSIADLDNAEDNDPDLKLLETKSKAKAFDIISNTSFWCGLVLMIYASSQLHEDPPFSYILLAISGTTTVVWLITVLVQLFYVVKYERQVDDTKK</sequence>
<feature type="transmembrane region" description="Helical" evidence="1">
    <location>
        <begin position="7"/>
        <end position="26"/>
    </location>
</feature>
<dbReference type="AlphaFoldDB" id="A0A9W3SJX5"/>
<keyword evidence="1" id="KW-0812">Transmembrane</keyword>
<dbReference type="Proteomes" id="UP000094691">
    <property type="component" value="Chromosome"/>
</dbReference>